<comment type="caution">
    <text evidence="3">The sequence shown here is derived from an EMBL/GenBank/DDBJ whole genome shotgun (WGS) entry which is preliminary data.</text>
</comment>
<dbReference type="RefSeq" id="XP_014177700.1">
    <property type="nucleotide sequence ID" value="XM_014322225.1"/>
</dbReference>
<dbReference type="EMBL" id="ALBS01000312">
    <property type="protein sequence ID" value="EJT46002.1"/>
    <property type="molecule type" value="Genomic_DNA"/>
</dbReference>
<accession>J6ETD5</accession>
<evidence type="ECO:0000313" key="3">
    <source>
        <dbReference type="EMBL" id="EJT46002.1"/>
    </source>
</evidence>
<feature type="domain" description="Glycosyltransferase 61 catalytic" evidence="2">
    <location>
        <begin position="280"/>
        <end position="446"/>
    </location>
</feature>
<organism evidence="3 4">
    <name type="scientific">Trichosporon asahii var. asahii (strain ATCC 90039 / CBS 2479 / JCM 2466 / KCTC 7840 / NBRC 103889/ NCYC 2677 / UAMH 7654)</name>
    <name type="common">Yeast</name>
    <dbReference type="NCBI Taxonomy" id="1186058"/>
    <lineage>
        <taxon>Eukaryota</taxon>
        <taxon>Fungi</taxon>
        <taxon>Dikarya</taxon>
        <taxon>Basidiomycota</taxon>
        <taxon>Agaricomycotina</taxon>
        <taxon>Tremellomycetes</taxon>
        <taxon>Trichosporonales</taxon>
        <taxon>Trichosporonaceae</taxon>
        <taxon>Trichosporon</taxon>
    </lineage>
</organism>
<feature type="region of interest" description="Disordered" evidence="1">
    <location>
        <begin position="77"/>
        <end position="98"/>
    </location>
</feature>
<evidence type="ECO:0000313" key="4">
    <source>
        <dbReference type="Proteomes" id="UP000002748"/>
    </source>
</evidence>
<dbReference type="Proteomes" id="UP000002748">
    <property type="component" value="Unassembled WGS sequence"/>
</dbReference>
<evidence type="ECO:0000256" key="1">
    <source>
        <dbReference type="SAM" id="MobiDB-lite"/>
    </source>
</evidence>
<name>J6ETD5_TRIAS</name>
<dbReference type="Pfam" id="PF04577">
    <property type="entry name" value="Glyco_transf_61"/>
    <property type="match status" value="1"/>
</dbReference>
<reference evidence="3 4" key="1">
    <citation type="journal article" date="2012" name="Eukaryot. Cell">
        <title>Draft genome sequence of CBS 2479, the standard type strain of Trichosporon asahii.</title>
        <authorList>
            <person name="Yang R.Y."/>
            <person name="Li H.T."/>
            <person name="Zhu H."/>
            <person name="Zhou G.P."/>
            <person name="Wang M."/>
            <person name="Wang L."/>
        </authorList>
    </citation>
    <scope>NUCLEOTIDE SEQUENCE [LARGE SCALE GENOMIC DNA]</scope>
    <source>
        <strain evidence="4">ATCC 90039 / CBS 2479 / JCM 2466 / KCTC 7840 / NCYC 2677 / UAMH 7654</strain>
    </source>
</reference>
<dbReference type="GO" id="GO:0016757">
    <property type="term" value="F:glycosyltransferase activity"/>
    <property type="evidence" value="ECO:0007669"/>
    <property type="project" value="InterPro"/>
</dbReference>
<dbReference type="HOGENOM" id="CLU_040455_0_0_1"/>
<dbReference type="AlphaFoldDB" id="J6ETD5"/>
<dbReference type="VEuPathDB" id="FungiDB:A1Q1_05548"/>
<evidence type="ECO:0000259" key="2">
    <source>
        <dbReference type="Pfam" id="PF04577"/>
    </source>
</evidence>
<dbReference type="OrthoDB" id="529273at2759"/>
<protein>
    <recommendedName>
        <fullName evidence="2">Glycosyltransferase 61 catalytic domain-containing protein</fullName>
    </recommendedName>
</protein>
<dbReference type="KEGG" id="tasa:A1Q1_05548"/>
<dbReference type="InterPro" id="IPR049625">
    <property type="entry name" value="Glyco_transf_61_cat"/>
</dbReference>
<proteinExistence type="predicted"/>
<dbReference type="GeneID" id="25989060"/>
<sequence>MFRSGGHNEVGEEEVELLPTTVSARPRVDRFWRTAARGFAKPHTTSTIALVGILVFALLLPSPLTWGTSEALPRNVTRPINGTHGHRPPSSESSSLRGTLEWATQENKELISSIFVPLPVRECTITTPAWFAPCAARRMLVPSLYAEELIYPDFGLTLPVFVNDEQRSLWLEAAEKVDRMRYEARGKEEYMLYSGQHGQNFVLHNVSFIPPGMDSWVPTACGVDGTTLSSLAVQPLPSNSEPSTSAILVSTPDSWSFQHFLDRATHVVGQASHLLFTSPDTLALTGRAGKKIVQEMWTRMGFADERVIHHPRQRMELAQLVFACKSVLIHPYLSWRSAEMLGMPWAKGRRHPFDTSSKKVVMYMSRSDGRANNGGRRVLNEPAVLAAIESLLETRGRGERLQLFDPSKFPNVSALIETFSRDVAAVVGPHGGSLMNHRFAGPDTLVLEFLPTTRMEVINFEETSMLNQTYAAIVTPGIGASHDMEVDAADVVKLLSERLGKPGKSVLMPYQWVKE</sequence>
<gene>
    <name evidence="3" type="ORF">A1Q1_05548</name>
</gene>